<reference evidence="4" key="1">
    <citation type="submission" date="2021-02" db="EMBL/GenBank/DDBJ databases">
        <title>Natrosporangium hydrolyticum gen. nov., sp. nov, a haloalkaliphilic actinobacterium from a soda solonchak soil.</title>
        <authorList>
            <person name="Sorokin D.Y."/>
            <person name="Khijniak T.V."/>
            <person name="Zakharycheva A.P."/>
            <person name="Boueva O.V."/>
            <person name="Ariskina E.V."/>
            <person name="Hahnke R.L."/>
            <person name="Bunk B."/>
            <person name="Sproer C."/>
            <person name="Schumann P."/>
            <person name="Evtushenko L.I."/>
            <person name="Kublanov I.V."/>
        </authorList>
    </citation>
    <scope>NUCLEOTIDE SEQUENCE</scope>
    <source>
        <strain evidence="4">DSM 106523</strain>
    </source>
</reference>
<evidence type="ECO:0000259" key="3">
    <source>
        <dbReference type="PROSITE" id="PS50983"/>
    </source>
</evidence>
<dbReference type="Proteomes" id="UP000662857">
    <property type="component" value="Chromosome"/>
</dbReference>
<keyword evidence="2" id="KW-0732">Signal</keyword>
<comment type="similarity">
    <text evidence="1">Belongs to the bacterial solute-binding protein 8 family.</text>
</comment>
<dbReference type="PROSITE" id="PS50983">
    <property type="entry name" value="FE_B12_PBP"/>
    <property type="match status" value="1"/>
</dbReference>
<gene>
    <name evidence="4" type="ORF">JQS43_23470</name>
</gene>
<dbReference type="InterPro" id="IPR002491">
    <property type="entry name" value="ABC_transptr_periplasmic_BD"/>
</dbReference>
<dbReference type="AlphaFoldDB" id="A0A895YIK7"/>
<feature type="chain" id="PRO_5038512167" evidence="2">
    <location>
        <begin position="28"/>
        <end position="340"/>
    </location>
</feature>
<dbReference type="PANTHER" id="PTHR30535:SF34">
    <property type="entry name" value="MOLYBDATE-BINDING PROTEIN MOLA"/>
    <property type="match status" value="1"/>
</dbReference>
<accession>A0A895YIK7</accession>
<dbReference type="Gene3D" id="3.40.50.1980">
    <property type="entry name" value="Nitrogenase molybdenum iron protein domain"/>
    <property type="match status" value="2"/>
</dbReference>
<sequence>MPHPSRALVRRHAHRVSAALLATVVLAAGAACGTEPDPDPGGAGEYPMTVTNCGRDVVIEQPPERILALGGEAAAMLWAAGGVDRISTFGPVDGEPLGAAADDLADLPTIDVPGSGEISRESIIGEQPDLVVTFGLNATSPEELADAGIPSLIISGRCDDAGAGQDAADYSALAAVYDDITTYGQLLGTEEQAQTAIEELQARVDAVAAQVEGDSARPGAALFVSGADSALGAYGGLSMVHEQLGILGFQNVFGDTAQRYFEPSVEALIDAQPEVIIALYQASDNSAETAEAALADRGELEDIPAVADDRVLAIDFFYTGNSIIAVDGLEQLAEQLRSLT</sequence>
<evidence type="ECO:0000313" key="4">
    <source>
        <dbReference type="EMBL" id="QSB14416.1"/>
    </source>
</evidence>
<protein>
    <submittedName>
        <fullName evidence="4">ABC transporter substrate-binding protein</fullName>
    </submittedName>
</protein>
<dbReference type="InterPro" id="IPR050902">
    <property type="entry name" value="ABC_Transporter_SBP"/>
</dbReference>
<dbReference type="PANTHER" id="PTHR30535">
    <property type="entry name" value="VITAMIN B12-BINDING PROTEIN"/>
    <property type="match status" value="1"/>
</dbReference>
<feature type="signal peptide" evidence="2">
    <location>
        <begin position="1"/>
        <end position="27"/>
    </location>
</feature>
<evidence type="ECO:0000256" key="1">
    <source>
        <dbReference type="ARBA" id="ARBA00008814"/>
    </source>
</evidence>
<dbReference type="EMBL" id="CP070499">
    <property type="protein sequence ID" value="QSB14416.1"/>
    <property type="molecule type" value="Genomic_DNA"/>
</dbReference>
<proteinExistence type="inferred from homology"/>
<dbReference type="PROSITE" id="PS51257">
    <property type="entry name" value="PROKAR_LIPOPROTEIN"/>
    <property type="match status" value="1"/>
</dbReference>
<dbReference type="SUPFAM" id="SSF53807">
    <property type="entry name" value="Helical backbone' metal receptor"/>
    <property type="match status" value="1"/>
</dbReference>
<dbReference type="RefSeq" id="WP_239676547.1">
    <property type="nucleotide sequence ID" value="NZ_CP070499.1"/>
</dbReference>
<name>A0A895YIK7_9ACTN</name>
<dbReference type="KEGG" id="nhy:JQS43_23470"/>
<organism evidence="4 5">
    <name type="scientific">Natronosporangium hydrolyticum</name>
    <dbReference type="NCBI Taxonomy" id="2811111"/>
    <lineage>
        <taxon>Bacteria</taxon>
        <taxon>Bacillati</taxon>
        <taxon>Actinomycetota</taxon>
        <taxon>Actinomycetes</taxon>
        <taxon>Micromonosporales</taxon>
        <taxon>Micromonosporaceae</taxon>
        <taxon>Natronosporangium</taxon>
    </lineage>
</organism>
<evidence type="ECO:0000256" key="2">
    <source>
        <dbReference type="SAM" id="SignalP"/>
    </source>
</evidence>
<keyword evidence="5" id="KW-1185">Reference proteome</keyword>
<feature type="domain" description="Fe/B12 periplasmic-binding" evidence="3">
    <location>
        <begin position="65"/>
        <end position="340"/>
    </location>
</feature>
<evidence type="ECO:0000313" key="5">
    <source>
        <dbReference type="Proteomes" id="UP000662857"/>
    </source>
</evidence>
<dbReference type="Pfam" id="PF01497">
    <property type="entry name" value="Peripla_BP_2"/>
    <property type="match status" value="1"/>
</dbReference>